<accession>E5R5B0</accession>
<reference evidence="2" key="1">
    <citation type="journal article" date="2011" name="Nat. Commun.">
        <title>Effector diversification within compartments of the Leptosphaeria maculans genome affected by Repeat-Induced Point mutations.</title>
        <authorList>
            <person name="Rouxel T."/>
            <person name="Grandaubert J."/>
            <person name="Hane J.K."/>
            <person name="Hoede C."/>
            <person name="van de Wouw A.P."/>
            <person name="Couloux A."/>
            <person name="Dominguez V."/>
            <person name="Anthouard V."/>
            <person name="Bally P."/>
            <person name="Bourras S."/>
            <person name="Cozijnsen A.J."/>
            <person name="Ciuffetti L.M."/>
            <person name="Degrave A."/>
            <person name="Dilmaghani A."/>
            <person name="Duret L."/>
            <person name="Fudal I."/>
            <person name="Goodwin S.B."/>
            <person name="Gout L."/>
            <person name="Glaser N."/>
            <person name="Linglin J."/>
            <person name="Kema G.H.J."/>
            <person name="Lapalu N."/>
            <person name="Lawrence C.B."/>
            <person name="May K."/>
            <person name="Meyer M."/>
            <person name="Ollivier B."/>
            <person name="Poulain J."/>
            <person name="Schoch C.L."/>
            <person name="Simon A."/>
            <person name="Spatafora J.W."/>
            <person name="Stachowiak A."/>
            <person name="Turgeon B.G."/>
            <person name="Tyler B.M."/>
            <person name="Vincent D."/>
            <person name="Weissenbach J."/>
            <person name="Amselem J."/>
            <person name="Quesneville H."/>
            <person name="Oliver R.P."/>
            <person name="Wincker P."/>
            <person name="Balesdent M.-H."/>
            <person name="Howlett B.J."/>
        </authorList>
    </citation>
    <scope>NUCLEOTIDE SEQUENCE [LARGE SCALE GENOMIC DNA]</scope>
    <source>
        <strain evidence="2">JN3 / isolate v23.1.3 / race Av1-4-5-6-7-8</strain>
    </source>
</reference>
<sequence length="259" mass="29062">MVLGMAFRSKFINGWPGSPCQNIVRRIGPCGCILPVSHNSLKNETMKLFAGPRTSFSVDWLSPHLSQSQSLANAPLHFSPLPSASSLLRQFGVDVTLFNGLLRCAISNSSSYTLPSDLPSALLRSQSGIDHASTSFTAFGPSSPDIQYHILKVIHYFWRDCCRHSKRRSKLVKRVKCIWAKAYSRDTWKVGDEEQPPICTTEVVQLYHQLRPGFSSPRHEPSRHDNLVAYSAISVDALENMMIPVLQIRLEERIGRVSR</sequence>
<dbReference type="HOGENOM" id="CLU_1073900_0_0_1"/>
<organism evidence="2">
    <name type="scientific">Leptosphaeria maculans (strain JN3 / isolate v23.1.3 / race Av1-4-5-6-7-8)</name>
    <name type="common">Blackleg fungus</name>
    <name type="synonym">Phoma lingam</name>
    <dbReference type="NCBI Taxonomy" id="985895"/>
    <lineage>
        <taxon>Eukaryota</taxon>
        <taxon>Fungi</taxon>
        <taxon>Dikarya</taxon>
        <taxon>Ascomycota</taxon>
        <taxon>Pezizomycotina</taxon>
        <taxon>Dothideomycetes</taxon>
        <taxon>Pleosporomycetidae</taxon>
        <taxon>Pleosporales</taxon>
        <taxon>Pleosporineae</taxon>
        <taxon>Leptosphaeriaceae</taxon>
        <taxon>Plenodomus</taxon>
        <taxon>Plenodomus lingam/Leptosphaeria maculans species complex</taxon>
    </lineage>
</organism>
<protein>
    <submittedName>
        <fullName evidence="1">Predicted protein</fullName>
    </submittedName>
</protein>
<name>E5R5B0_LEPMJ</name>
<evidence type="ECO:0000313" key="1">
    <source>
        <dbReference type="EMBL" id="CBX92080.1"/>
    </source>
</evidence>
<evidence type="ECO:0000313" key="2">
    <source>
        <dbReference type="Proteomes" id="UP000002668"/>
    </source>
</evidence>
<gene>
    <name evidence="1" type="ORF">LEMA_P047860.1</name>
</gene>
<dbReference type="AlphaFoldDB" id="E5R5B0"/>
<dbReference type="EMBL" id="FP929083">
    <property type="protein sequence ID" value="CBX92080.1"/>
    <property type="molecule type" value="Genomic_DNA"/>
</dbReference>
<dbReference type="VEuPathDB" id="FungiDB:LEMA_P047860.1"/>
<dbReference type="InParanoid" id="E5R5B0"/>
<proteinExistence type="predicted"/>
<keyword evidence="2" id="KW-1185">Reference proteome</keyword>
<dbReference type="Proteomes" id="UP000002668">
    <property type="component" value="Genome"/>
</dbReference>